<dbReference type="Gene3D" id="3.30.420.40">
    <property type="match status" value="2"/>
</dbReference>
<sequence>MRIGLDVGGTKIAGLAVADDGTHLAAVRRPTGWGDAAVVDGAVAAVTALIEQLGESSRSIRSIGIGIPGLVDASEGLVLHAVNLGVASLGLASRVREALGIPCFVENDVKAAALGAASLRPGAEPMAYLNLGTGVAAGLIIGGRIWRGARGTAGEVGHLVVDPQGRVCGCGQRGCIETLCGGGALARAWGRGGDLPVKDILDAADSGDERAAGLRADLFRGAAAAVRALVLSTDVETVVIGGGLTALGPRIEPGIRARLRSDAAESPFMQSLHLDERIELLTGDSPVAAIGAALLGAAIAVPSPLDKEMPSHG</sequence>
<dbReference type="SUPFAM" id="SSF53067">
    <property type="entry name" value="Actin-like ATPase domain"/>
    <property type="match status" value="1"/>
</dbReference>
<dbReference type="InterPro" id="IPR043129">
    <property type="entry name" value="ATPase_NBD"/>
</dbReference>
<comment type="similarity">
    <text evidence="1">Belongs to the ROK (NagC/XylR) family.</text>
</comment>
<reference evidence="2 3" key="1">
    <citation type="journal article" date="2020" name="Front. Microbiol.">
        <title>Design of Bacterial Strain-Specific qPCR Assays Using NGS Data and Publicly Available Resources and Its Application to Track Biocontrol Strains.</title>
        <authorList>
            <person name="Hernandez I."/>
            <person name="Sant C."/>
            <person name="Martinez R."/>
            <person name="Fernandez C."/>
        </authorList>
    </citation>
    <scope>NUCLEOTIDE SEQUENCE [LARGE SCALE GENOMIC DNA]</scope>
    <source>
        <strain evidence="2 3">B24</strain>
    </source>
</reference>
<dbReference type="EMBL" id="CP043732">
    <property type="protein sequence ID" value="QMU98694.1"/>
    <property type="molecule type" value="Genomic_DNA"/>
</dbReference>
<dbReference type="PANTHER" id="PTHR18964">
    <property type="entry name" value="ROK (REPRESSOR, ORF, KINASE) FAMILY"/>
    <property type="match status" value="1"/>
</dbReference>
<gene>
    <name evidence="2" type="ORF">FVO59_09965</name>
</gene>
<evidence type="ECO:0000313" key="3">
    <source>
        <dbReference type="Proteomes" id="UP000515708"/>
    </source>
</evidence>
<protein>
    <submittedName>
        <fullName evidence="2">ROK family protein</fullName>
    </submittedName>
</protein>
<name>A0A7D7WIT6_9MICO</name>
<accession>A0A7D7WIT6</accession>
<proteinExistence type="inferred from homology"/>
<dbReference type="AlphaFoldDB" id="A0A7D7WIT6"/>
<dbReference type="Proteomes" id="UP000515708">
    <property type="component" value="Chromosome"/>
</dbReference>
<evidence type="ECO:0000256" key="1">
    <source>
        <dbReference type="ARBA" id="ARBA00006479"/>
    </source>
</evidence>
<dbReference type="InterPro" id="IPR000600">
    <property type="entry name" value="ROK"/>
</dbReference>
<evidence type="ECO:0000313" key="2">
    <source>
        <dbReference type="EMBL" id="QMU98694.1"/>
    </source>
</evidence>
<dbReference type="PANTHER" id="PTHR18964:SF149">
    <property type="entry name" value="BIFUNCTIONAL UDP-N-ACETYLGLUCOSAMINE 2-EPIMERASE_N-ACETYLMANNOSAMINE KINASE"/>
    <property type="match status" value="1"/>
</dbReference>
<dbReference type="Pfam" id="PF00480">
    <property type="entry name" value="ROK"/>
    <property type="match status" value="1"/>
</dbReference>
<organism evidence="2 3">
    <name type="scientific">Microbacterium esteraromaticum</name>
    <dbReference type="NCBI Taxonomy" id="57043"/>
    <lineage>
        <taxon>Bacteria</taxon>
        <taxon>Bacillati</taxon>
        <taxon>Actinomycetota</taxon>
        <taxon>Actinomycetes</taxon>
        <taxon>Micrococcales</taxon>
        <taxon>Microbacteriaceae</taxon>
        <taxon>Microbacterium</taxon>
    </lineage>
</organism>